<dbReference type="GeneID" id="24134475"/>
<keyword evidence="2" id="KW-1185">Reference proteome</keyword>
<gene>
    <name evidence="1" type="ORF">SPRG_12523</name>
</gene>
<dbReference type="VEuPathDB" id="FungiDB:SPRG_12523"/>
<proteinExistence type="predicted"/>
<dbReference type="RefSeq" id="XP_012207824.1">
    <property type="nucleotide sequence ID" value="XM_012352434.1"/>
</dbReference>
<dbReference type="KEGG" id="spar:SPRG_12523"/>
<reference evidence="1 2" key="1">
    <citation type="journal article" date="2013" name="PLoS Genet.">
        <title>Distinctive expansion of potential virulence genes in the genome of the oomycete fish pathogen Saprolegnia parasitica.</title>
        <authorList>
            <person name="Jiang R.H."/>
            <person name="de Bruijn I."/>
            <person name="Haas B.J."/>
            <person name="Belmonte R."/>
            <person name="Lobach L."/>
            <person name="Christie J."/>
            <person name="van den Ackerveken G."/>
            <person name="Bottin A."/>
            <person name="Bulone V."/>
            <person name="Diaz-Moreno S.M."/>
            <person name="Dumas B."/>
            <person name="Fan L."/>
            <person name="Gaulin E."/>
            <person name="Govers F."/>
            <person name="Grenville-Briggs L.J."/>
            <person name="Horner N.R."/>
            <person name="Levin J.Z."/>
            <person name="Mammella M."/>
            <person name="Meijer H.J."/>
            <person name="Morris P."/>
            <person name="Nusbaum C."/>
            <person name="Oome S."/>
            <person name="Phillips A.J."/>
            <person name="van Rooyen D."/>
            <person name="Rzeszutek E."/>
            <person name="Saraiva M."/>
            <person name="Secombes C.J."/>
            <person name="Seidl M.F."/>
            <person name="Snel B."/>
            <person name="Stassen J.H."/>
            <person name="Sykes S."/>
            <person name="Tripathy S."/>
            <person name="van den Berg H."/>
            <person name="Vega-Arreguin J.C."/>
            <person name="Wawra S."/>
            <person name="Young S.K."/>
            <person name="Zeng Q."/>
            <person name="Dieguez-Uribeondo J."/>
            <person name="Russ C."/>
            <person name="Tyler B.M."/>
            <person name="van West P."/>
        </authorList>
    </citation>
    <scope>NUCLEOTIDE SEQUENCE [LARGE SCALE GENOMIC DNA]</scope>
    <source>
        <strain evidence="1 2">CBS 223.65</strain>
    </source>
</reference>
<protein>
    <submittedName>
        <fullName evidence="1">Uncharacterized protein</fullName>
    </submittedName>
</protein>
<dbReference type="OrthoDB" id="10317127at2759"/>
<name>A0A067BX98_SAPPC</name>
<accession>A0A067BX98</accession>
<evidence type="ECO:0000313" key="1">
    <source>
        <dbReference type="EMBL" id="KDO21480.1"/>
    </source>
</evidence>
<sequence>MEWIDAERGLLSVALQPCQLCADALVDDTRGLCGAHCPARVCTDCLTHLPCCILPMALPAWKARLPKDAFTALGLKLGGSCASFCPTCSVELPRACVTVATTWTAVLSDKYDALHAECLAFDGGERTAAELLTFVVNAFGPFAREIVPAMYQWMATDHRLFAFVATRQRHRGPNAWYPCCLTIESSMDAAPASTTAEVVPQSRWPRALNAWSRQHKHKKLMVVEEVS</sequence>
<dbReference type="EMBL" id="KK583287">
    <property type="protein sequence ID" value="KDO21480.1"/>
    <property type="molecule type" value="Genomic_DNA"/>
</dbReference>
<dbReference type="Proteomes" id="UP000030745">
    <property type="component" value="Unassembled WGS sequence"/>
</dbReference>
<evidence type="ECO:0000313" key="2">
    <source>
        <dbReference type="Proteomes" id="UP000030745"/>
    </source>
</evidence>
<organism evidence="1 2">
    <name type="scientific">Saprolegnia parasitica (strain CBS 223.65)</name>
    <dbReference type="NCBI Taxonomy" id="695850"/>
    <lineage>
        <taxon>Eukaryota</taxon>
        <taxon>Sar</taxon>
        <taxon>Stramenopiles</taxon>
        <taxon>Oomycota</taxon>
        <taxon>Saprolegniomycetes</taxon>
        <taxon>Saprolegniales</taxon>
        <taxon>Saprolegniaceae</taxon>
        <taxon>Saprolegnia</taxon>
    </lineage>
</organism>
<dbReference type="AlphaFoldDB" id="A0A067BX98"/>
<dbReference type="OMA" id="MEWIDAE"/>